<evidence type="ECO:0000313" key="2">
    <source>
        <dbReference type="EMBL" id="ADK85779.1"/>
    </source>
</evidence>
<dbReference type="STRING" id="644282.Deba_2417"/>
<evidence type="ECO:0000313" key="3">
    <source>
        <dbReference type="Proteomes" id="UP000009047"/>
    </source>
</evidence>
<reference evidence="2 3" key="1">
    <citation type="journal article" date="2010" name="Stand. Genomic Sci.">
        <title>Complete genome sequence of Desulfarculus baarsii type strain (2st14).</title>
        <authorList>
            <person name="Sun H."/>
            <person name="Spring S."/>
            <person name="Lapidus A."/>
            <person name="Davenport K."/>
            <person name="Del Rio T.G."/>
            <person name="Tice H."/>
            <person name="Nolan M."/>
            <person name="Copeland A."/>
            <person name="Cheng J.F."/>
            <person name="Lucas S."/>
            <person name="Tapia R."/>
            <person name="Goodwin L."/>
            <person name="Pitluck S."/>
            <person name="Ivanova N."/>
            <person name="Pagani I."/>
            <person name="Mavromatis K."/>
            <person name="Ovchinnikova G."/>
            <person name="Pati A."/>
            <person name="Chen A."/>
            <person name="Palaniappan K."/>
            <person name="Hauser L."/>
            <person name="Chang Y.J."/>
            <person name="Jeffries C.D."/>
            <person name="Detter J.C."/>
            <person name="Han C."/>
            <person name="Rohde M."/>
            <person name="Brambilla E."/>
            <person name="Goker M."/>
            <person name="Woyke T."/>
            <person name="Bristow J."/>
            <person name="Eisen J.A."/>
            <person name="Markowitz V."/>
            <person name="Hugenholtz P."/>
            <person name="Kyrpides N.C."/>
            <person name="Klenk H.P."/>
            <person name="Land M."/>
        </authorList>
    </citation>
    <scope>NUCLEOTIDE SEQUENCE [LARGE SCALE GENOMIC DNA]</scope>
    <source>
        <strain evidence="3">ATCC 33931 / DSM 2075 / LMG 7858 / VKM B-1802 / 2st14</strain>
    </source>
</reference>
<dbReference type="HOGENOM" id="CLU_936041_0_0_7"/>
<feature type="compositionally biased region" description="Basic and acidic residues" evidence="1">
    <location>
        <begin position="279"/>
        <end position="297"/>
    </location>
</feature>
<accession>E1QJN6</accession>
<dbReference type="KEGG" id="dbr:Deba_2417"/>
<name>E1QJN6_DESB2</name>
<dbReference type="AlphaFoldDB" id="E1QJN6"/>
<organism evidence="2 3">
    <name type="scientific">Desulfarculus baarsii (strain ATCC 33931 / DSM 2075 / LMG 7858 / VKM B-1802 / 2st14)</name>
    <dbReference type="NCBI Taxonomy" id="644282"/>
    <lineage>
        <taxon>Bacteria</taxon>
        <taxon>Pseudomonadati</taxon>
        <taxon>Thermodesulfobacteriota</taxon>
        <taxon>Desulfarculia</taxon>
        <taxon>Desulfarculales</taxon>
        <taxon>Desulfarculaceae</taxon>
        <taxon>Desulfarculus</taxon>
    </lineage>
</organism>
<feature type="region of interest" description="Disordered" evidence="1">
    <location>
        <begin position="247"/>
        <end position="297"/>
    </location>
</feature>
<keyword evidence="3" id="KW-1185">Reference proteome</keyword>
<dbReference type="EMBL" id="CP002085">
    <property type="protein sequence ID" value="ADK85779.1"/>
    <property type="molecule type" value="Genomic_DNA"/>
</dbReference>
<protein>
    <recommendedName>
        <fullName evidence="4">PBS lyase HEAT domain protein repeat-containing protein</fullName>
    </recommendedName>
</protein>
<proteinExistence type="predicted"/>
<feature type="compositionally biased region" description="Basic and acidic residues" evidence="1">
    <location>
        <begin position="247"/>
        <end position="265"/>
    </location>
</feature>
<dbReference type="eggNOG" id="COG3012">
    <property type="taxonomic scope" value="Bacteria"/>
</dbReference>
<dbReference type="OrthoDB" id="504590at2"/>
<gene>
    <name evidence="2" type="ordered locus">Deba_2417</name>
</gene>
<dbReference type="RefSeq" id="WP_013259218.1">
    <property type="nucleotide sequence ID" value="NC_014365.1"/>
</dbReference>
<dbReference type="Proteomes" id="UP000009047">
    <property type="component" value="Chromosome"/>
</dbReference>
<evidence type="ECO:0000256" key="1">
    <source>
        <dbReference type="SAM" id="MobiDB-lite"/>
    </source>
</evidence>
<evidence type="ECO:0008006" key="4">
    <source>
        <dbReference type="Google" id="ProtNLM"/>
    </source>
</evidence>
<sequence length="297" mass="34037">MQPRFDYTTLGDEQLFEMLFWAEDRLDLEAVQEIASRDSLLPYLAQVVMDKQSWLSELPEWWAVVHCSYILGLRGDDDAVLPMLAVLRWSDAFDCDWVTELLPAIFGKLGPKAIAGLTAVCRDGSAGWSARDLAMKGLAAISIDSPESAAHVFRIIGERFMDEGEDRVVRQLAGQILLDFRRVDYRLALLSFAREENVIRNQDSWYLAGFGPEDVEWAFRNPEQDLWHYQEDWMRFYDPAEVQRRQKRWSRERLGGKKQPIDRMSHGGGHVVPITRNGKKLDPPPTGDEHTDDPGSK</sequence>